<evidence type="ECO:0000313" key="1">
    <source>
        <dbReference type="EMBL" id="CEL00375.1"/>
    </source>
</evidence>
<proteinExistence type="predicted"/>
<accession>A0A0B7C7I4</accession>
<protein>
    <submittedName>
        <fullName evidence="1">Uncharacterized protein</fullName>
    </submittedName>
</protein>
<name>A0A0B7C7I4_9EUPU</name>
<sequence length="78" mass="9511">QDHKPEEGSKTTRIWDTRYSKLCDYLVKKKRCYLRRFNKMKLYQDMCPEKQPEHIQNLICFNEQLRELIASEKERGSS</sequence>
<feature type="non-terminal residue" evidence="1">
    <location>
        <position position="78"/>
    </location>
</feature>
<gene>
    <name evidence="1" type="primary">ORF223551</name>
</gene>
<reference evidence="1" key="1">
    <citation type="submission" date="2014-12" db="EMBL/GenBank/DDBJ databases">
        <title>Insight into the proteome of Arion vulgaris.</title>
        <authorList>
            <person name="Aradska J."/>
            <person name="Bulat T."/>
            <person name="Smidak R."/>
            <person name="Sarate P."/>
            <person name="Gangsoo J."/>
            <person name="Sialana F."/>
            <person name="Bilban M."/>
            <person name="Lubec G."/>
        </authorList>
    </citation>
    <scope>NUCLEOTIDE SEQUENCE</scope>
    <source>
        <tissue evidence="1">Skin</tissue>
    </source>
</reference>
<organism evidence="1">
    <name type="scientific">Arion vulgaris</name>
    <dbReference type="NCBI Taxonomy" id="1028688"/>
    <lineage>
        <taxon>Eukaryota</taxon>
        <taxon>Metazoa</taxon>
        <taxon>Spiralia</taxon>
        <taxon>Lophotrochozoa</taxon>
        <taxon>Mollusca</taxon>
        <taxon>Gastropoda</taxon>
        <taxon>Heterobranchia</taxon>
        <taxon>Euthyneura</taxon>
        <taxon>Panpulmonata</taxon>
        <taxon>Eupulmonata</taxon>
        <taxon>Stylommatophora</taxon>
        <taxon>Helicina</taxon>
        <taxon>Arionoidea</taxon>
        <taxon>Arionidae</taxon>
        <taxon>Arion</taxon>
    </lineage>
</organism>
<dbReference type="AlphaFoldDB" id="A0A0B7C7I4"/>
<dbReference type="EMBL" id="HACG01053504">
    <property type="protein sequence ID" value="CEL00375.1"/>
    <property type="molecule type" value="Transcribed_RNA"/>
</dbReference>
<feature type="non-terminal residue" evidence="1">
    <location>
        <position position="1"/>
    </location>
</feature>